<reference evidence="1" key="1">
    <citation type="journal article" date="2022" name="bioRxiv">
        <title>Sequencing and chromosome-scale assembly of the giantPleurodeles waltlgenome.</title>
        <authorList>
            <person name="Brown T."/>
            <person name="Elewa A."/>
            <person name="Iarovenko S."/>
            <person name="Subramanian E."/>
            <person name="Araus A.J."/>
            <person name="Petzold A."/>
            <person name="Susuki M."/>
            <person name="Suzuki K.-i.T."/>
            <person name="Hayashi T."/>
            <person name="Toyoda A."/>
            <person name="Oliveira C."/>
            <person name="Osipova E."/>
            <person name="Leigh N.D."/>
            <person name="Simon A."/>
            <person name="Yun M.H."/>
        </authorList>
    </citation>
    <scope>NUCLEOTIDE SEQUENCE</scope>
    <source>
        <strain evidence="1">20211129_DDA</strain>
        <tissue evidence="1">Liver</tissue>
    </source>
</reference>
<comment type="caution">
    <text evidence="1">The sequence shown here is derived from an EMBL/GenBank/DDBJ whole genome shotgun (WGS) entry which is preliminary data.</text>
</comment>
<evidence type="ECO:0000313" key="1">
    <source>
        <dbReference type="EMBL" id="KAJ1127603.1"/>
    </source>
</evidence>
<protein>
    <recommendedName>
        <fullName evidence="3">Secreted protein</fullName>
    </recommendedName>
</protein>
<gene>
    <name evidence="1" type="ORF">NDU88_005999</name>
</gene>
<dbReference type="EMBL" id="JANPWB010000011">
    <property type="protein sequence ID" value="KAJ1127603.1"/>
    <property type="molecule type" value="Genomic_DNA"/>
</dbReference>
<keyword evidence="2" id="KW-1185">Reference proteome</keyword>
<proteinExistence type="predicted"/>
<evidence type="ECO:0000313" key="2">
    <source>
        <dbReference type="Proteomes" id="UP001066276"/>
    </source>
</evidence>
<name>A0AAV7PPD8_PLEWA</name>
<sequence>MLHMGGVAHPLYSLLMCSVWRASRGALADSFARVRRSRPPLLPRTPPVLFHTRGRSSTHLVRPHPVGFLKRKLQPFRVAGLRGSWTRCLPRVCEAAGEAQSREWCPRQGHDPAWRAELLRQAAIQSSGQTRPANVTFN</sequence>
<dbReference type="Proteomes" id="UP001066276">
    <property type="component" value="Chromosome 7"/>
</dbReference>
<organism evidence="1 2">
    <name type="scientific">Pleurodeles waltl</name>
    <name type="common">Iberian ribbed newt</name>
    <dbReference type="NCBI Taxonomy" id="8319"/>
    <lineage>
        <taxon>Eukaryota</taxon>
        <taxon>Metazoa</taxon>
        <taxon>Chordata</taxon>
        <taxon>Craniata</taxon>
        <taxon>Vertebrata</taxon>
        <taxon>Euteleostomi</taxon>
        <taxon>Amphibia</taxon>
        <taxon>Batrachia</taxon>
        <taxon>Caudata</taxon>
        <taxon>Salamandroidea</taxon>
        <taxon>Salamandridae</taxon>
        <taxon>Pleurodelinae</taxon>
        <taxon>Pleurodeles</taxon>
    </lineage>
</organism>
<evidence type="ECO:0008006" key="3">
    <source>
        <dbReference type="Google" id="ProtNLM"/>
    </source>
</evidence>
<dbReference type="AlphaFoldDB" id="A0AAV7PPD8"/>
<accession>A0AAV7PPD8</accession>